<dbReference type="Proteomes" id="UP000325440">
    <property type="component" value="Unassembled WGS sequence"/>
</dbReference>
<reference evidence="2 3" key="1">
    <citation type="submission" date="2019-08" db="EMBL/GenBank/DDBJ databases">
        <authorList>
            <person name="Alioto T."/>
            <person name="Alioto T."/>
            <person name="Gomez Garrido J."/>
        </authorList>
    </citation>
    <scope>NUCLEOTIDE SEQUENCE [LARGE SCALE GENOMIC DNA]</scope>
</reference>
<dbReference type="InterPro" id="IPR036249">
    <property type="entry name" value="Thioredoxin-like_sf"/>
</dbReference>
<accession>A0A5E4NIY8</accession>
<dbReference type="OrthoDB" id="1910803at2759"/>
<proteinExistence type="predicted"/>
<evidence type="ECO:0000259" key="1">
    <source>
        <dbReference type="PROSITE" id="PS51352"/>
    </source>
</evidence>
<organism evidence="2 3">
    <name type="scientific">Cinara cedri</name>
    <dbReference type="NCBI Taxonomy" id="506608"/>
    <lineage>
        <taxon>Eukaryota</taxon>
        <taxon>Metazoa</taxon>
        <taxon>Ecdysozoa</taxon>
        <taxon>Arthropoda</taxon>
        <taxon>Hexapoda</taxon>
        <taxon>Insecta</taxon>
        <taxon>Pterygota</taxon>
        <taxon>Neoptera</taxon>
        <taxon>Paraneoptera</taxon>
        <taxon>Hemiptera</taxon>
        <taxon>Sternorrhyncha</taxon>
        <taxon>Aphidomorpha</taxon>
        <taxon>Aphidoidea</taxon>
        <taxon>Aphididae</taxon>
        <taxon>Lachninae</taxon>
        <taxon>Cinara</taxon>
    </lineage>
</organism>
<dbReference type="PROSITE" id="PS51352">
    <property type="entry name" value="THIOREDOXIN_2"/>
    <property type="match status" value="1"/>
</dbReference>
<dbReference type="SUPFAM" id="SSF52833">
    <property type="entry name" value="Thioredoxin-like"/>
    <property type="match status" value="2"/>
</dbReference>
<dbReference type="PROSITE" id="PS00194">
    <property type="entry name" value="THIOREDOXIN_1"/>
    <property type="match status" value="1"/>
</dbReference>
<dbReference type="EMBL" id="CABPRJ010002371">
    <property type="protein sequence ID" value="VVC43695.1"/>
    <property type="molecule type" value="Genomic_DNA"/>
</dbReference>
<protein>
    <submittedName>
        <fullName evidence="2">Thioredoxin-like fold,Thioredoxin, conserved site,Thioredoxin domain</fullName>
    </submittedName>
</protein>
<name>A0A5E4NIY8_9HEMI</name>
<dbReference type="PANTHER" id="PTHR46497:SF1">
    <property type="entry name" value="THIOREDOXIN DOMAIN-CONTAINING PROTEIN 11"/>
    <property type="match status" value="1"/>
</dbReference>
<dbReference type="InterPro" id="IPR013766">
    <property type="entry name" value="Thioredoxin_domain"/>
</dbReference>
<dbReference type="Pfam" id="PF00085">
    <property type="entry name" value="Thioredoxin"/>
    <property type="match status" value="1"/>
</dbReference>
<evidence type="ECO:0000313" key="2">
    <source>
        <dbReference type="EMBL" id="VVC43695.1"/>
    </source>
</evidence>
<dbReference type="InterPro" id="IPR052792">
    <property type="entry name" value="Thioredoxin_dom-contain_11"/>
</dbReference>
<dbReference type="Gene3D" id="3.40.30.10">
    <property type="entry name" value="Glutaredoxin"/>
    <property type="match status" value="3"/>
</dbReference>
<dbReference type="InterPro" id="IPR017937">
    <property type="entry name" value="Thioredoxin_CS"/>
</dbReference>
<keyword evidence="3" id="KW-1185">Reference proteome</keyword>
<dbReference type="AlphaFoldDB" id="A0A5E4NIY8"/>
<feature type="domain" description="Thioredoxin" evidence="1">
    <location>
        <begin position="580"/>
        <end position="713"/>
    </location>
</feature>
<dbReference type="PANTHER" id="PTHR46497">
    <property type="entry name" value="THIOREDOXIN DOMAIN-CONTAINING PROTEIN 11"/>
    <property type="match status" value="1"/>
</dbReference>
<sequence length="817" mass="94822">MKSVAEEETIKEQPDEIEEQPFNQFMRFKMFIQRLGKELLFLFVVSCTTYATLINIQNDYDAEAPKPKPFFDGNSCVNDFYTGDLTSILSNVNLADLAVVMFYAPWDADSIDAKLAFIESCEINKDEVYFAAVNCWQPDSGCSKILKGNKIYPMIVAYDYSKAGVYYTGPTNDAAYITRFIDTMKHPVTLLNSKRDLLKIHQKYHAVLVASVNFKITRGWDLYKIVLDVAINHLRTDPLQMYVKWCVATWPLSSKEPLIKLLLWNRTLAFNESFVNHEKLGKWVIQESKFIAQWVPPVAHVRSSFLDNTFKTGPTMLLFTPHNPYLDFNPVYSMLQLLSIEYFKCQKDSIPANYISKYLRKEINSFYNERPKYVKKCYEIIMNKYPDKKANILKKQNSTIKGGNQDNVDKSMEINYLNAALCKMSNSIFSENKFSYCSNENADKSSKKNTKTSLSNHVSTDKFIEHWKDTGCYRAVLADKYFRFSKPDSDFIYDTVDTLKSICLANKSMTFLALDSTRHYHIAKVFGINLNHYRDKTAVLIYDMKSEMVHALPKSSHVTKDTMAKLLIDFLENRAKRHLRSSADHDINFHLYRGNENGKETVTIETLNTENFEDTVFNNNENVIVYFYTPFCAYCQVVAHVLLNVARLMRNVKDIKFVRFNGRDNDLSWHLTIQTYPTIIIFPAKKKAESYVFPYNIELTSNNLSQFILSNLLLETRLQAMVGLCTMWDSSEDYNKQLHYCLRDIKLDCDASISKTLQSYRRGLVYRELNKNITLTPIFNRLKYLKAFSFTLDVTHKLNAKSMQKFSDIYSSYLLQT</sequence>
<evidence type="ECO:0000313" key="3">
    <source>
        <dbReference type="Proteomes" id="UP000325440"/>
    </source>
</evidence>
<gene>
    <name evidence="2" type="ORF">CINCED_3A024284</name>
</gene>